<keyword evidence="3" id="KW-1185">Reference proteome</keyword>
<feature type="non-terminal residue" evidence="2">
    <location>
        <position position="1"/>
    </location>
</feature>
<proteinExistence type="predicted"/>
<feature type="region of interest" description="Disordered" evidence="1">
    <location>
        <begin position="1"/>
        <end position="21"/>
    </location>
</feature>
<evidence type="ECO:0000256" key="1">
    <source>
        <dbReference type="SAM" id="MobiDB-lite"/>
    </source>
</evidence>
<organism evidence="2 3">
    <name type="scientific">Iphiclides podalirius</name>
    <name type="common">scarce swallowtail</name>
    <dbReference type="NCBI Taxonomy" id="110791"/>
    <lineage>
        <taxon>Eukaryota</taxon>
        <taxon>Metazoa</taxon>
        <taxon>Ecdysozoa</taxon>
        <taxon>Arthropoda</taxon>
        <taxon>Hexapoda</taxon>
        <taxon>Insecta</taxon>
        <taxon>Pterygota</taxon>
        <taxon>Neoptera</taxon>
        <taxon>Endopterygota</taxon>
        <taxon>Lepidoptera</taxon>
        <taxon>Glossata</taxon>
        <taxon>Ditrysia</taxon>
        <taxon>Papilionoidea</taxon>
        <taxon>Papilionidae</taxon>
        <taxon>Papilioninae</taxon>
        <taxon>Iphiclides</taxon>
    </lineage>
</organism>
<accession>A0ABN8I9N2</accession>
<protein>
    <submittedName>
        <fullName evidence="2">Uncharacterized protein</fullName>
    </submittedName>
</protein>
<sequence>MVSGDCPALEDSSARGDHGGANAIYRPAGGAIGRRTMRHCSEAGICGELSRSSGHLYAFSRRTIPRSHEHAAMPHTSQYLPHTLRPLHALGDIESFIDGLNCKDFLSLRKLEDHEQRGLMLRPESDFCSFS</sequence>
<dbReference type="EMBL" id="OW152831">
    <property type="protein sequence ID" value="CAH2048989.1"/>
    <property type="molecule type" value="Genomic_DNA"/>
</dbReference>
<name>A0ABN8I9N2_9NEOP</name>
<evidence type="ECO:0000313" key="3">
    <source>
        <dbReference type="Proteomes" id="UP000837857"/>
    </source>
</evidence>
<gene>
    <name evidence="2" type="ORF">IPOD504_LOCUS6522</name>
</gene>
<reference evidence="2" key="1">
    <citation type="submission" date="2022-03" db="EMBL/GenBank/DDBJ databases">
        <authorList>
            <person name="Martin H S."/>
        </authorList>
    </citation>
    <scope>NUCLEOTIDE SEQUENCE</scope>
</reference>
<dbReference type="Proteomes" id="UP000837857">
    <property type="component" value="Chromosome 19"/>
</dbReference>
<evidence type="ECO:0000313" key="2">
    <source>
        <dbReference type="EMBL" id="CAH2048989.1"/>
    </source>
</evidence>